<dbReference type="SUPFAM" id="SSF69047">
    <property type="entry name" value="Hypothetical protein YjbJ"/>
    <property type="match status" value="1"/>
</dbReference>
<dbReference type="InterPro" id="IPR008462">
    <property type="entry name" value="CsbD"/>
</dbReference>
<sequence>MNKTQVKGRVKQVKGAVKEVAGKITGNAQQEAEGKVIKEAGEVQEKWGAFKDKLSD</sequence>
<evidence type="ECO:0000313" key="3">
    <source>
        <dbReference type="EMBL" id="TQN50732.1"/>
    </source>
</evidence>
<accession>A0A543Q322</accession>
<dbReference type="AlphaFoldDB" id="A0A543Q322"/>
<reference evidence="3 4" key="1">
    <citation type="submission" date="2019-03" db="EMBL/GenBank/DDBJ databases">
        <title>New insights into Acidothiobacillus thiooxidans sulfur metabolism through coupled gene expression, solution geochemistry, microscopy and spectroscopy analyses.</title>
        <authorList>
            <person name="Camacho D."/>
            <person name="Frazao R."/>
            <person name="Fouillen A."/>
            <person name="Nanci A."/>
            <person name="Lang B.F."/>
            <person name="Apte S.C."/>
            <person name="Baron C."/>
            <person name="Warren L.A."/>
        </authorList>
    </citation>
    <scope>NUCLEOTIDE SEQUENCE [LARGE SCALE GENOMIC DNA]</scope>
    <source>
        <strain evidence="3 4">ATCC 19377</strain>
    </source>
</reference>
<gene>
    <name evidence="3" type="ORF">DLNHIDIE_00587</name>
</gene>
<dbReference type="Proteomes" id="UP000315403">
    <property type="component" value="Unassembled WGS sequence"/>
</dbReference>
<organism evidence="3 4">
    <name type="scientific">Acidithiobacillus thiooxidans ATCC 19377</name>
    <dbReference type="NCBI Taxonomy" id="637390"/>
    <lineage>
        <taxon>Bacteria</taxon>
        <taxon>Pseudomonadati</taxon>
        <taxon>Pseudomonadota</taxon>
        <taxon>Acidithiobacillia</taxon>
        <taxon>Acidithiobacillales</taxon>
        <taxon>Acidithiobacillaceae</taxon>
        <taxon>Acidithiobacillus</taxon>
    </lineage>
</organism>
<dbReference type="InterPro" id="IPR036629">
    <property type="entry name" value="YjbJ_sf"/>
</dbReference>
<comment type="similarity">
    <text evidence="1">Belongs to the UPF0337 (CsbD) family.</text>
</comment>
<dbReference type="Pfam" id="PF05532">
    <property type="entry name" value="CsbD"/>
    <property type="match status" value="1"/>
</dbReference>
<proteinExistence type="inferred from homology"/>
<evidence type="ECO:0000313" key="4">
    <source>
        <dbReference type="Proteomes" id="UP000315403"/>
    </source>
</evidence>
<feature type="domain" description="CsbD-like" evidence="2">
    <location>
        <begin position="5"/>
        <end position="55"/>
    </location>
</feature>
<comment type="caution">
    <text evidence="3">The sequence shown here is derived from an EMBL/GenBank/DDBJ whole genome shotgun (WGS) entry which is preliminary data.</text>
</comment>
<evidence type="ECO:0000259" key="2">
    <source>
        <dbReference type="Pfam" id="PF05532"/>
    </source>
</evidence>
<name>A0A543Q322_ACITH</name>
<dbReference type="EMBL" id="SZUV01000001">
    <property type="protein sequence ID" value="TQN50732.1"/>
    <property type="molecule type" value="Genomic_DNA"/>
</dbReference>
<evidence type="ECO:0000256" key="1">
    <source>
        <dbReference type="ARBA" id="ARBA00009129"/>
    </source>
</evidence>
<protein>
    <recommendedName>
        <fullName evidence="2">CsbD-like domain-containing protein</fullName>
    </recommendedName>
</protein>
<dbReference type="Gene3D" id="1.10.1470.10">
    <property type="entry name" value="YjbJ"/>
    <property type="match status" value="1"/>
</dbReference>